<name>A0AAV7XU92_9NEOP</name>
<dbReference type="EMBL" id="JAPTSV010000004">
    <property type="protein sequence ID" value="KAJ1528435.1"/>
    <property type="molecule type" value="Genomic_DNA"/>
</dbReference>
<reference evidence="2" key="1">
    <citation type="submission" date="2022-12" db="EMBL/GenBank/DDBJ databases">
        <title>Chromosome-level genome assembly of the bean flower thrips Megalurothrips usitatus.</title>
        <authorList>
            <person name="Ma L."/>
            <person name="Liu Q."/>
            <person name="Li H."/>
            <person name="Cai W."/>
        </authorList>
    </citation>
    <scope>NUCLEOTIDE SEQUENCE</scope>
    <source>
        <strain evidence="2">Cailab_2022a</strain>
    </source>
</reference>
<evidence type="ECO:0000313" key="2">
    <source>
        <dbReference type="EMBL" id="KAJ1528435.1"/>
    </source>
</evidence>
<feature type="compositionally biased region" description="Low complexity" evidence="1">
    <location>
        <begin position="35"/>
        <end position="50"/>
    </location>
</feature>
<protein>
    <submittedName>
        <fullName evidence="2">Uncharacterized protein</fullName>
    </submittedName>
</protein>
<dbReference type="AlphaFoldDB" id="A0AAV7XU92"/>
<comment type="caution">
    <text evidence="2">The sequence shown here is derived from an EMBL/GenBank/DDBJ whole genome shotgun (WGS) entry which is preliminary data.</text>
</comment>
<keyword evidence="3" id="KW-1185">Reference proteome</keyword>
<evidence type="ECO:0000313" key="3">
    <source>
        <dbReference type="Proteomes" id="UP001075354"/>
    </source>
</evidence>
<sequence>MSSNGSSDRNTMPWFTKYVEGLVKSVNVIFQQRKPSSTPSTASSLLLAATRRSRKQRPRSSLEVTCCTGRSIVGNASLHMDAEASAASATRLAEEAGAGVDNFTEDDFRNPPTVAYRKAREGSLYSLLLVDLKGHNSLHARSHRLAWVQHNIPGAAFARGDISAGTVCTPYRAPCCRRGTMHVLVLVFEQRQSCPLREISPVFAEDCLRLSTWLSRFGSAARRMVVCEEFRAHVQRSSADSTDSDACSSSSVELEMPTVSFHKLESPKRPKSATTAFVFSEQNGWLPVSATSLAERKLARPLDVSPCASPKECPKRIKVF</sequence>
<dbReference type="Gene3D" id="3.90.280.10">
    <property type="entry name" value="PEBP-like"/>
    <property type="match status" value="1"/>
</dbReference>
<accession>A0AAV7XU92</accession>
<dbReference type="Proteomes" id="UP001075354">
    <property type="component" value="Chromosome 4"/>
</dbReference>
<dbReference type="InterPro" id="IPR036610">
    <property type="entry name" value="PEBP-like_sf"/>
</dbReference>
<gene>
    <name evidence="2" type="ORF">ONE63_006847</name>
</gene>
<organism evidence="2 3">
    <name type="scientific">Megalurothrips usitatus</name>
    <name type="common">bean blossom thrips</name>
    <dbReference type="NCBI Taxonomy" id="439358"/>
    <lineage>
        <taxon>Eukaryota</taxon>
        <taxon>Metazoa</taxon>
        <taxon>Ecdysozoa</taxon>
        <taxon>Arthropoda</taxon>
        <taxon>Hexapoda</taxon>
        <taxon>Insecta</taxon>
        <taxon>Pterygota</taxon>
        <taxon>Neoptera</taxon>
        <taxon>Paraneoptera</taxon>
        <taxon>Thysanoptera</taxon>
        <taxon>Terebrantia</taxon>
        <taxon>Thripoidea</taxon>
        <taxon>Thripidae</taxon>
        <taxon>Megalurothrips</taxon>
    </lineage>
</organism>
<proteinExistence type="predicted"/>
<evidence type="ECO:0000256" key="1">
    <source>
        <dbReference type="SAM" id="MobiDB-lite"/>
    </source>
</evidence>
<dbReference type="SUPFAM" id="SSF49777">
    <property type="entry name" value="PEBP-like"/>
    <property type="match status" value="1"/>
</dbReference>
<feature type="region of interest" description="Disordered" evidence="1">
    <location>
        <begin position="33"/>
        <end position="60"/>
    </location>
</feature>